<reference evidence="1" key="1">
    <citation type="submission" date="2021-01" db="EMBL/GenBank/DDBJ databases">
        <authorList>
            <consortium name="Genoscope - CEA"/>
            <person name="William W."/>
        </authorList>
    </citation>
    <scope>NUCLEOTIDE SEQUENCE</scope>
</reference>
<proteinExistence type="predicted"/>
<gene>
    <name evidence="1" type="ORF">PSON_ATCC_30995.1.T1170126</name>
</gene>
<evidence type="ECO:0000313" key="1">
    <source>
        <dbReference type="EMBL" id="CAD8118477.1"/>
    </source>
</evidence>
<comment type="caution">
    <text evidence="1">The sequence shown here is derived from an EMBL/GenBank/DDBJ whole genome shotgun (WGS) entry which is preliminary data.</text>
</comment>
<protein>
    <submittedName>
        <fullName evidence="1">Uncharacterized protein</fullName>
    </submittedName>
</protein>
<dbReference type="Proteomes" id="UP000692954">
    <property type="component" value="Unassembled WGS sequence"/>
</dbReference>
<keyword evidence="2" id="KW-1185">Reference proteome</keyword>
<dbReference type="EMBL" id="CAJJDN010000117">
    <property type="protein sequence ID" value="CAD8118477.1"/>
    <property type="molecule type" value="Genomic_DNA"/>
</dbReference>
<accession>A0A8S1QUW2</accession>
<dbReference type="AlphaFoldDB" id="A0A8S1QUW2"/>
<name>A0A8S1QUW2_9CILI</name>
<sequence length="103" mass="12530">MQIDFQEVQLAVKNYTITQFSKFKMKSKNQDEFYVSILSKINIDLLSQIFELDKLFNHVQFLNLITLINLQQDDLSIYVILKYKQYNQVILRRYDHSLKNRYE</sequence>
<organism evidence="1 2">
    <name type="scientific">Paramecium sonneborni</name>
    <dbReference type="NCBI Taxonomy" id="65129"/>
    <lineage>
        <taxon>Eukaryota</taxon>
        <taxon>Sar</taxon>
        <taxon>Alveolata</taxon>
        <taxon>Ciliophora</taxon>
        <taxon>Intramacronucleata</taxon>
        <taxon>Oligohymenophorea</taxon>
        <taxon>Peniculida</taxon>
        <taxon>Parameciidae</taxon>
        <taxon>Paramecium</taxon>
    </lineage>
</organism>
<evidence type="ECO:0000313" key="2">
    <source>
        <dbReference type="Proteomes" id="UP000692954"/>
    </source>
</evidence>